<evidence type="ECO:0000313" key="1">
    <source>
        <dbReference type="EMBL" id="MCT2590756.1"/>
    </source>
</evidence>
<dbReference type="RefSeq" id="WP_260218074.1">
    <property type="nucleotide sequence ID" value="NZ_JAJAGO010000005.1"/>
</dbReference>
<accession>A0ABT2JSL9</accession>
<dbReference type="Proteomes" id="UP001156389">
    <property type="component" value="Unassembled WGS sequence"/>
</dbReference>
<gene>
    <name evidence="1" type="ORF">LHJ74_12685</name>
</gene>
<reference evidence="1 2" key="1">
    <citation type="submission" date="2021-10" db="EMBL/GenBank/DDBJ databases">
        <title>Streptomyces gossypii sp. nov., isolated from soil collected from cotton field.</title>
        <authorList>
            <person name="Ge X."/>
            <person name="Chen X."/>
            <person name="Liu W."/>
        </authorList>
    </citation>
    <scope>NUCLEOTIDE SEQUENCE [LARGE SCALE GENOMIC DNA]</scope>
    <source>
        <strain evidence="1 2">N2-109</strain>
    </source>
</reference>
<protein>
    <submittedName>
        <fullName evidence="1">Uncharacterized protein</fullName>
    </submittedName>
</protein>
<evidence type="ECO:0000313" key="2">
    <source>
        <dbReference type="Proteomes" id="UP001156389"/>
    </source>
</evidence>
<organism evidence="1 2">
    <name type="scientific">Streptomyces gossypii</name>
    <dbReference type="NCBI Taxonomy" id="2883101"/>
    <lineage>
        <taxon>Bacteria</taxon>
        <taxon>Bacillati</taxon>
        <taxon>Actinomycetota</taxon>
        <taxon>Actinomycetes</taxon>
        <taxon>Kitasatosporales</taxon>
        <taxon>Streptomycetaceae</taxon>
        <taxon>Streptomyces</taxon>
    </lineage>
</organism>
<sequence length="296" mass="32440">MEYTRNDKLIALGTWGVRGKRLPVPDDKAFQPVDTAPPGSAQTDTMHMHIKNNNDLLNKVPPGAAMARVGLRLISNHRKEKARQGPRWNVKRAGDAAGAFLDDVAVYCLGQWNWGLAAEAELSRLLPGLSAHLRRLTNARDVMRQHEKFRVRSRAAELTEPALADAQHISQTIGAHYRAVPPPASMPWIVVRLTAAQRARALAGAVATYDVHVGSWYAFVFAPPLPSTRAPMLRDLSAALRVEPAVRACEAKRKRCHVLACTGAVARRDAREAVQELKDAVSAFEEAVYRAVATGT</sequence>
<proteinExistence type="predicted"/>
<comment type="caution">
    <text evidence="1">The sequence shown here is derived from an EMBL/GenBank/DDBJ whole genome shotgun (WGS) entry which is preliminary data.</text>
</comment>
<keyword evidence="2" id="KW-1185">Reference proteome</keyword>
<name>A0ABT2JSL9_9ACTN</name>
<dbReference type="EMBL" id="JAJAGO010000005">
    <property type="protein sequence ID" value="MCT2590756.1"/>
    <property type="molecule type" value="Genomic_DNA"/>
</dbReference>